<comment type="caution">
    <text evidence="8">The sequence shown here is derived from an EMBL/GenBank/DDBJ whole genome shotgun (WGS) entry which is preliminary data.</text>
</comment>
<dbReference type="InterPro" id="IPR000412">
    <property type="entry name" value="ABC_2_transport"/>
</dbReference>
<dbReference type="Pfam" id="PF01061">
    <property type="entry name" value="ABC2_membrane"/>
    <property type="match status" value="1"/>
</dbReference>
<name>A0ABS6B7F8_9NOCA</name>
<evidence type="ECO:0000313" key="8">
    <source>
        <dbReference type="EMBL" id="MBU3066243.1"/>
    </source>
</evidence>
<dbReference type="InterPro" id="IPR051784">
    <property type="entry name" value="Nod_factor_ABC_transporter"/>
</dbReference>
<keyword evidence="5" id="KW-0046">Antibiotic resistance</keyword>
<feature type="transmembrane region" description="Helical" evidence="6">
    <location>
        <begin position="106"/>
        <end position="132"/>
    </location>
</feature>
<accession>A0ABS6B7F8</accession>
<dbReference type="PROSITE" id="PS51012">
    <property type="entry name" value="ABC_TM2"/>
    <property type="match status" value="1"/>
</dbReference>
<dbReference type="PANTHER" id="PTHR43229:SF2">
    <property type="entry name" value="NODULATION PROTEIN J"/>
    <property type="match status" value="1"/>
</dbReference>
<evidence type="ECO:0000256" key="5">
    <source>
        <dbReference type="ARBA" id="ARBA00023251"/>
    </source>
</evidence>
<keyword evidence="6" id="KW-1003">Cell membrane</keyword>
<dbReference type="InterPro" id="IPR013525">
    <property type="entry name" value="ABC2_TM"/>
</dbReference>
<keyword evidence="2 6" id="KW-0812">Transmembrane</keyword>
<keyword evidence="3 6" id="KW-1133">Transmembrane helix</keyword>
<feature type="domain" description="ABC transmembrane type-2" evidence="7">
    <location>
        <begin position="27"/>
        <end position="255"/>
    </location>
</feature>
<dbReference type="PIRSF" id="PIRSF006648">
    <property type="entry name" value="DrrB"/>
    <property type="match status" value="1"/>
</dbReference>
<feature type="transmembrane region" description="Helical" evidence="6">
    <location>
        <begin position="230"/>
        <end position="248"/>
    </location>
</feature>
<comment type="subcellular location">
    <subcellularLocation>
        <location evidence="6">Cell membrane</location>
        <topology evidence="6">Multi-pass membrane protein</topology>
    </subcellularLocation>
    <subcellularLocation>
        <location evidence="1">Membrane</location>
        <topology evidence="1">Multi-pass membrane protein</topology>
    </subcellularLocation>
</comment>
<dbReference type="PANTHER" id="PTHR43229">
    <property type="entry name" value="NODULATION PROTEIN J"/>
    <property type="match status" value="1"/>
</dbReference>
<evidence type="ECO:0000256" key="4">
    <source>
        <dbReference type="ARBA" id="ARBA00023136"/>
    </source>
</evidence>
<feature type="transmembrane region" description="Helical" evidence="6">
    <location>
        <begin position="63"/>
        <end position="85"/>
    </location>
</feature>
<protein>
    <recommendedName>
        <fullName evidence="6">Transport permease protein</fullName>
    </recommendedName>
</protein>
<evidence type="ECO:0000313" key="9">
    <source>
        <dbReference type="Proteomes" id="UP000733379"/>
    </source>
</evidence>
<dbReference type="Proteomes" id="UP000733379">
    <property type="component" value="Unassembled WGS sequence"/>
</dbReference>
<evidence type="ECO:0000256" key="3">
    <source>
        <dbReference type="ARBA" id="ARBA00022989"/>
    </source>
</evidence>
<feature type="transmembrane region" description="Helical" evidence="6">
    <location>
        <begin position="25"/>
        <end position="51"/>
    </location>
</feature>
<dbReference type="EMBL" id="JAHKNI010000013">
    <property type="protein sequence ID" value="MBU3066243.1"/>
    <property type="molecule type" value="Genomic_DNA"/>
</dbReference>
<comment type="similarity">
    <text evidence="6">Belongs to the ABC-2 integral membrane protein family.</text>
</comment>
<keyword evidence="9" id="KW-1185">Reference proteome</keyword>
<feature type="transmembrane region" description="Helical" evidence="6">
    <location>
        <begin position="181"/>
        <end position="201"/>
    </location>
</feature>
<dbReference type="InterPro" id="IPR047817">
    <property type="entry name" value="ABC2_TM_bact-type"/>
</dbReference>
<evidence type="ECO:0000256" key="1">
    <source>
        <dbReference type="ARBA" id="ARBA00004141"/>
    </source>
</evidence>
<reference evidence="8 9" key="1">
    <citation type="submission" date="2021-06" db="EMBL/GenBank/DDBJ databases">
        <title>Actinomycetes sequencing.</title>
        <authorList>
            <person name="Shan Q."/>
        </authorList>
    </citation>
    <scope>NUCLEOTIDE SEQUENCE [LARGE SCALE GENOMIC DNA]</scope>
    <source>
        <strain evidence="8 9">NEAU-G5</strain>
    </source>
</reference>
<evidence type="ECO:0000259" key="7">
    <source>
        <dbReference type="PROSITE" id="PS51012"/>
    </source>
</evidence>
<gene>
    <name evidence="8" type="ORF">KO481_32590</name>
</gene>
<feature type="transmembrane region" description="Helical" evidence="6">
    <location>
        <begin position="144"/>
        <end position="169"/>
    </location>
</feature>
<proteinExistence type="inferred from homology"/>
<evidence type="ECO:0000256" key="2">
    <source>
        <dbReference type="ARBA" id="ARBA00022692"/>
    </source>
</evidence>
<evidence type="ECO:0000256" key="6">
    <source>
        <dbReference type="RuleBase" id="RU361157"/>
    </source>
</evidence>
<dbReference type="RefSeq" id="WP_215922304.1">
    <property type="nucleotide sequence ID" value="NZ_JAHKNI010000013.1"/>
</dbReference>
<organism evidence="8 9">
    <name type="scientific">Nocardia albiluteola</name>
    <dbReference type="NCBI Taxonomy" id="2842303"/>
    <lineage>
        <taxon>Bacteria</taxon>
        <taxon>Bacillati</taxon>
        <taxon>Actinomycetota</taxon>
        <taxon>Actinomycetes</taxon>
        <taxon>Mycobacteriales</taxon>
        <taxon>Nocardiaceae</taxon>
        <taxon>Nocardia</taxon>
    </lineage>
</organism>
<sequence>MSTMTYAVADTGTMLRRNLVHAKRYPGMTIGVIVMPVILLLVFNYIFGGALGKALAGEKYIDYIVPGMMLMIPAYLVAGVAVSIATDMTKGIVNRFRTMNMSHSSILTGQVLGTVIQGLLGTALMVGVGALIGFRSHATVLEWLAAFGLIALAIFGLAWLGVGFGLAASTPEGASNTPTPILFLPFLGSGLVPTGTMPNGVRQFAEYQPFTPLTETVRGLLMGTHIGDNGIIAVAWCVAFVVIGYLWSKSLFRRKTA</sequence>
<keyword evidence="6" id="KW-0813">Transport</keyword>
<keyword evidence="4 6" id="KW-0472">Membrane</keyword>